<protein>
    <submittedName>
        <fullName evidence="1">Uncharacterized protein</fullName>
    </submittedName>
</protein>
<proteinExistence type="predicted"/>
<dbReference type="EMBL" id="LR796393">
    <property type="protein sequence ID" value="CAB4141458.1"/>
    <property type="molecule type" value="Genomic_DNA"/>
</dbReference>
<evidence type="ECO:0000313" key="1">
    <source>
        <dbReference type="EMBL" id="CAB4141458.1"/>
    </source>
</evidence>
<organism evidence="1">
    <name type="scientific">uncultured Caudovirales phage</name>
    <dbReference type="NCBI Taxonomy" id="2100421"/>
    <lineage>
        <taxon>Viruses</taxon>
        <taxon>Duplodnaviria</taxon>
        <taxon>Heunggongvirae</taxon>
        <taxon>Uroviricota</taxon>
        <taxon>Caudoviricetes</taxon>
        <taxon>Peduoviridae</taxon>
        <taxon>Maltschvirus</taxon>
        <taxon>Maltschvirus maltsch</taxon>
    </lineage>
</organism>
<accession>A0A6J5M466</accession>
<name>A0A6J5M466_9CAUD</name>
<reference evidence="1" key="1">
    <citation type="submission" date="2020-04" db="EMBL/GenBank/DDBJ databases">
        <authorList>
            <person name="Chiriac C."/>
            <person name="Salcher M."/>
            <person name="Ghai R."/>
            <person name="Kavagutti S V."/>
        </authorList>
    </citation>
    <scope>NUCLEOTIDE SEQUENCE</scope>
</reference>
<gene>
    <name evidence="1" type="ORF">UFOVP417_22</name>
</gene>
<sequence>MTYSDAIRLLDRVKDGVQFPDEVVAEALAMTGEQHHATQVPCPEIEDFVQALREAGQL</sequence>